<dbReference type="InterPro" id="IPR002495">
    <property type="entry name" value="Glyco_trans_8"/>
</dbReference>
<comment type="similarity">
    <text evidence="1">Belongs to the glycosyltransferase 8 family. Glycogenin subfamily.</text>
</comment>
<proteinExistence type="inferred from homology"/>
<evidence type="ECO:0000313" key="5">
    <source>
        <dbReference type="Proteomes" id="UP000663828"/>
    </source>
</evidence>
<organism evidence="4 5">
    <name type="scientific">Adineta ricciae</name>
    <name type="common">Rotifer</name>
    <dbReference type="NCBI Taxonomy" id="249248"/>
    <lineage>
        <taxon>Eukaryota</taxon>
        <taxon>Metazoa</taxon>
        <taxon>Spiralia</taxon>
        <taxon>Gnathifera</taxon>
        <taxon>Rotifera</taxon>
        <taxon>Eurotatoria</taxon>
        <taxon>Bdelloidea</taxon>
        <taxon>Adinetida</taxon>
        <taxon>Adinetidae</taxon>
        <taxon>Adineta</taxon>
    </lineage>
</organism>
<dbReference type="Proteomes" id="UP000663828">
    <property type="component" value="Unassembled WGS sequence"/>
</dbReference>
<evidence type="ECO:0000256" key="1">
    <source>
        <dbReference type="ARBA" id="ARBA00038162"/>
    </source>
</evidence>
<evidence type="ECO:0000256" key="3">
    <source>
        <dbReference type="SAM" id="Phobius"/>
    </source>
</evidence>
<keyword evidence="3" id="KW-0812">Transmembrane</keyword>
<dbReference type="PANTHER" id="PTHR11183">
    <property type="entry name" value="GLYCOGENIN SUBFAMILY MEMBER"/>
    <property type="match status" value="1"/>
</dbReference>
<dbReference type="InterPro" id="IPR029044">
    <property type="entry name" value="Nucleotide-diphossugar_trans"/>
</dbReference>
<keyword evidence="3" id="KW-1133">Transmembrane helix</keyword>
<dbReference type="SUPFAM" id="SSF53448">
    <property type="entry name" value="Nucleotide-diphospho-sugar transferases"/>
    <property type="match status" value="1"/>
</dbReference>
<dbReference type="EMBL" id="CAJNOR010001209">
    <property type="protein sequence ID" value="CAF1098192.1"/>
    <property type="molecule type" value="Genomic_DNA"/>
</dbReference>
<dbReference type="GO" id="GO:0005978">
    <property type="term" value="P:glycogen biosynthetic process"/>
    <property type="evidence" value="ECO:0007669"/>
    <property type="project" value="UniProtKB-ARBA"/>
</dbReference>
<evidence type="ECO:0000256" key="2">
    <source>
        <dbReference type="ARBA" id="ARBA00038934"/>
    </source>
</evidence>
<dbReference type="InterPro" id="IPR050587">
    <property type="entry name" value="GNT1/Glycosyltrans_8"/>
</dbReference>
<dbReference type="Pfam" id="PF01501">
    <property type="entry name" value="Glyco_transf_8"/>
    <property type="match status" value="1"/>
</dbReference>
<accession>A0A814NY75</accession>
<reference evidence="4" key="1">
    <citation type="submission" date="2021-02" db="EMBL/GenBank/DDBJ databases">
        <authorList>
            <person name="Nowell W R."/>
        </authorList>
    </citation>
    <scope>NUCLEOTIDE SEQUENCE</scope>
</reference>
<keyword evidence="3" id="KW-0472">Membrane</keyword>
<dbReference type="GO" id="GO:0008466">
    <property type="term" value="F:glycogenin glucosyltransferase activity"/>
    <property type="evidence" value="ECO:0007669"/>
    <property type="project" value="UniProtKB-EC"/>
</dbReference>
<sequence length="542" mass="63253">MVIFTTPEFYPILYRLRKNGSLPSYFILDYKTPLEMPPIASLVSTFEQQHQTDPERAYHSVDLYAVWCAKSFMLNRTVELNPFHTVFFLYMDAGAFRLPKYRFQAWPDVSTLSNILNTNRFLLGMIARLPNRFCSSKYQITDGPIKIDLIEGTFMGGSIDTVRWWTSAYYEIINDYRISLMGTHLRNCLFFIVAVILTSVGIHFLHPSVIIQYKTERCIYNVTPVLRPICQANERIICDKLDAVTTYSPCFPSTLLDSKIACHDSYSCNEQSKEISTNPSLDVSRKAFFSALYTDNNFLEGALLLGYTIKKYHPHYQMYIMHFENVLSNRTLCSLRQVGWIPRIVRNISPPLQGTWLHFINQFTKITLWNMTEFDSIIYLDIDTLVLNDISHLHELVTDPSRTRFEFAAVADNWHGKFAYHFNAGVLVLHPSTSVFNELIRTMSLPNNYHPTMAEQAFLNAFFQLRYLQLPLIYNVNLAMYSSYSDLWQRMQRDFRVVHFTLVKPFLKQSNNAYDVPLKLYQEVLNEYLKTKIPDQLKMKCI</sequence>
<protein>
    <recommendedName>
        <fullName evidence="2">glycogenin glucosyltransferase</fullName>
        <ecNumber evidence="2">2.4.1.186</ecNumber>
    </recommendedName>
</protein>
<dbReference type="Gene3D" id="3.90.550.10">
    <property type="entry name" value="Spore Coat Polysaccharide Biosynthesis Protein SpsA, Chain A"/>
    <property type="match status" value="1"/>
</dbReference>
<comment type="caution">
    <text evidence="4">The sequence shown here is derived from an EMBL/GenBank/DDBJ whole genome shotgun (WGS) entry which is preliminary data.</text>
</comment>
<keyword evidence="5" id="KW-1185">Reference proteome</keyword>
<dbReference type="EC" id="2.4.1.186" evidence="2"/>
<feature type="transmembrane region" description="Helical" evidence="3">
    <location>
        <begin position="187"/>
        <end position="205"/>
    </location>
</feature>
<evidence type="ECO:0000313" key="4">
    <source>
        <dbReference type="EMBL" id="CAF1098192.1"/>
    </source>
</evidence>
<gene>
    <name evidence="4" type="ORF">XAT740_LOCUS18207</name>
</gene>
<dbReference type="AlphaFoldDB" id="A0A814NY75"/>
<name>A0A814NY75_ADIRI</name>